<dbReference type="InterPro" id="IPR004096">
    <property type="entry name" value="V4R"/>
</dbReference>
<dbReference type="InterPro" id="IPR025944">
    <property type="entry name" value="Sigma_54_int_dom_CS"/>
</dbReference>
<evidence type="ECO:0000256" key="3">
    <source>
        <dbReference type="ARBA" id="ARBA00023015"/>
    </source>
</evidence>
<dbReference type="SUPFAM" id="SSF46689">
    <property type="entry name" value="Homeodomain-like"/>
    <property type="match status" value="1"/>
</dbReference>
<dbReference type="InterPro" id="IPR025943">
    <property type="entry name" value="Sigma_54_int_dom_ATP-bd_2"/>
</dbReference>
<keyword evidence="3" id="KW-0805">Transcription regulation</keyword>
<dbReference type="SUPFAM" id="SSF52540">
    <property type="entry name" value="P-loop containing nucleoside triphosphate hydrolases"/>
    <property type="match status" value="1"/>
</dbReference>
<dbReference type="InterPro" id="IPR010523">
    <property type="entry name" value="XylR_N"/>
</dbReference>
<dbReference type="PRINTS" id="PR01590">
    <property type="entry name" value="HTHFIS"/>
</dbReference>
<dbReference type="Proteomes" id="UP001499915">
    <property type="component" value="Unassembled WGS sequence"/>
</dbReference>
<dbReference type="RefSeq" id="WP_343805256.1">
    <property type="nucleotide sequence ID" value="NZ_BAAAET010000002.1"/>
</dbReference>
<name>A0ABN1I6C3_9GAMM</name>
<dbReference type="InterPro" id="IPR002197">
    <property type="entry name" value="HTH_Fis"/>
</dbReference>
<evidence type="ECO:0000256" key="1">
    <source>
        <dbReference type="ARBA" id="ARBA00022741"/>
    </source>
</evidence>
<dbReference type="InterPro" id="IPR009057">
    <property type="entry name" value="Homeodomain-like_sf"/>
</dbReference>
<proteinExistence type="predicted"/>
<evidence type="ECO:0000256" key="4">
    <source>
        <dbReference type="ARBA" id="ARBA00023125"/>
    </source>
</evidence>
<dbReference type="CDD" id="cd00009">
    <property type="entry name" value="AAA"/>
    <property type="match status" value="1"/>
</dbReference>
<dbReference type="PROSITE" id="PS00676">
    <property type="entry name" value="SIGMA54_INTERACT_2"/>
    <property type="match status" value="1"/>
</dbReference>
<dbReference type="InterPro" id="IPR058031">
    <property type="entry name" value="AAA_lid_NorR"/>
</dbReference>
<dbReference type="Pfam" id="PF02830">
    <property type="entry name" value="V4R"/>
    <property type="match status" value="1"/>
</dbReference>
<dbReference type="Pfam" id="PF25601">
    <property type="entry name" value="AAA_lid_14"/>
    <property type="match status" value="1"/>
</dbReference>
<dbReference type="PROSITE" id="PS00675">
    <property type="entry name" value="SIGMA54_INTERACT_1"/>
    <property type="match status" value="1"/>
</dbReference>
<dbReference type="Gene3D" id="1.10.10.60">
    <property type="entry name" value="Homeodomain-like"/>
    <property type="match status" value="1"/>
</dbReference>
<reference evidence="7 8" key="1">
    <citation type="journal article" date="2019" name="Int. J. Syst. Evol. Microbiol.">
        <title>The Global Catalogue of Microorganisms (GCM) 10K type strain sequencing project: providing services to taxonomists for standard genome sequencing and annotation.</title>
        <authorList>
            <consortium name="The Broad Institute Genomics Platform"/>
            <consortium name="The Broad Institute Genome Sequencing Center for Infectious Disease"/>
            <person name="Wu L."/>
            <person name="Ma J."/>
        </authorList>
    </citation>
    <scope>NUCLEOTIDE SEQUENCE [LARGE SCALE GENOMIC DNA]</scope>
    <source>
        <strain evidence="7 8">JCM 15134</strain>
    </source>
</reference>
<keyword evidence="5" id="KW-0804">Transcription</keyword>
<evidence type="ECO:0000259" key="6">
    <source>
        <dbReference type="PROSITE" id="PS50045"/>
    </source>
</evidence>
<dbReference type="PANTHER" id="PTHR32071">
    <property type="entry name" value="TRANSCRIPTIONAL REGULATORY PROTEIN"/>
    <property type="match status" value="1"/>
</dbReference>
<keyword evidence="4" id="KW-0238">DNA-binding</keyword>
<dbReference type="InterPro" id="IPR003593">
    <property type="entry name" value="AAA+_ATPase"/>
</dbReference>
<accession>A0ABN1I6C3</accession>
<dbReference type="SMART" id="SM00382">
    <property type="entry name" value="AAA"/>
    <property type="match status" value="1"/>
</dbReference>
<dbReference type="Gene3D" id="3.40.50.300">
    <property type="entry name" value="P-loop containing nucleotide triphosphate hydrolases"/>
    <property type="match status" value="1"/>
</dbReference>
<protein>
    <submittedName>
        <fullName evidence="7">Sigma-54-dependent Fis family transcriptional regulator</fullName>
    </submittedName>
</protein>
<dbReference type="InterPro" id="IPR025662">
    <property type="entry name" value="Sigma_54_int_dom_ATP-bd_1"/>
</dbReference>
<dbReference type="Gene3D" id="1.10.8.60">
    <property type="match status" value="1"/>
</dbReference>
<dbReference type="InterPro" id="IPR027417">
    <property type="entry name" value="P-loop_NTPase"/>
</dbReference>
<dbReference type="Pfam" id="PF02954">
    <property type="entry name" value="HTH_8"/>
    <property type="match status" value="1"/>
</dbReference>
<dbReference type="PROSITE" id="PS00688">
    <property type="entry name" value="SIGMA54_INTERACT_3"/>
    <property type="match status" value="1"/>
</dbReference>
<organism evidence="7 8">
    <name type="scientific">Marinobacterium maritimum</name>
    <dbReference type="NCBI Taxonomy" id="500162"/>
    <lineage>
        <taxon>Bacteria</taxon>
        <taxon>Pseudomonadati</taxon>
        <taxon>Pseudomonadota</taxon>
        <taxon>Gammaproteobacteria</taxon>
        <taxon>Oceanospirillales</taxon>
        <taxon>Oceanospirillaceae</taxon>
        <taxon>Marinobacterium</taxon>
    </lineage>
</organism>
<evidence type="ECO:0000313" key="7">
    <source>
        <dbReference type="EMBL" id="GAA0692150.1"/>
    </source>
</evidence>
<evidence type="ECO:0000256" key="2">
    <source>
        <dbReference type="ARBA" id="ARBA00022840"/>
    </source>
</evidence>
<sequence>MGNDRDKMLEAEFIARFRERNKKFLVDRRFQFNSEGTPSAEDLADSLSFDSNDGNIWLAGQRIMFMQAEVFGNIRRELIDKLGYQQARQLLMRVGWQAGARDAARVSELWPNGDGASLFSAGPRLHKLKGMVDVEVVQIEIDNARGQFQGEFLWHNSLEASEHLARYGVSSEAACWMQIGYASGYASALLGRSVVYREMECKACGHDHCRIVGKPAELWEDGEQDLFNGVDSIFARTEQEESGKQSLMVGGSPAFLAATRLLSKVAPTEATVLLTGESGVGKELFAKSLHEQSQRHAGPLVSLNCATLPESLVEAELFGVEKGAFTGADKSRTGRFERAHGGTLFLDEIATLSLSAQGKILRVLQEGELERLGGTRTIQVDVRIVAATNLDLRAEVEAGNFREDLFYRLNVFPISLPPLRERREDLPLLMSYFLDHYCKRYNRHLTGFTTRLVNTLLAYRFPGNIRELQNLIERGVIIAEDGDTLDFTHLSLGGETERLNSWDQAGKVQGDQLAEGPIESPALPAPTDDPLSRLRDFVSGRNEVLETSLGEVEDLLITAAMARCDGNVTAAAQMLGMTRAQLSYRLKDRK</sequence>
<dbReference type="PROSITE" id="PS50045">
    <property type="entry name" value="SIGMA54_INTERACT_4"/>
    <property type="match status" value="1"/>
</dbReference>
<keyword evidence="2" id="KW-0067">ATP-binding</keyword>
<dbReference type="InterPro" id="IPR024096">
    <property type="entry name" value="NO_sig/Golgi_transp_ligand-bd"/>
</dbReference>
<evidence type="ECO:0000256" key="5">
    <source>
        <dbReference type="ARBA" id="ARBA00023163"/>
    </source>
</evidence>
<dbReference type="EMBL" id="BAAAET010000002">
    <property type="protein sequence ID" value="GAA0692150.1"/>
    <property type="molecule type" value="Genomic_DNA"/>
</dbReference>
<dbReference type="Pfam" id="PF06505">
    <property type="entry name" value="XylR_N"/>
    <property type="match status" value="1"/>
</dbReference>
<dbReference type="InterPro" id="IPR002078">
    <property type="entry name" value="Sigma_54_int"/>
</dbReference>
<dbReference type="SMART" id="SM00989">
    <property type="entry name" value="V4R"/>
    <property type="match status" value="1"/>
</dbReference>
<keyword evidence="1" id="KW-0547">Nucleotide-binding</keyword>
<feature type="domain" description="Sigma-54 factor interaction" evidence="6">
    <location>
        <begin position="248"/>
        <end position="477"/>
    </location>
</feature>
<comment type="caution">
    <text evidence="7">The sequence shown here is derived from an EMBL/GenBank/DDBJ whole genome shotgun (WGS) entry which is preliminary data.</text>
</comment>
<dbReference type="SUPFAM" id="SSF111126">
    <property type="entry name" value="Ligand-binding domain in the NO signalling and Golgi transport"/>
    <property type="match status" value="1"/>
</dbReference>
<dbReference type="Gene3D" id="3.30.1380.20">
    <property type="entry name" value="Trafficking protein particle complex subunit 3"/>
    <property type="match status" value="1"/>
</dbReference>
<evidence type="ECO:0000313" key="8">
    <source>
        <dbReference type="Proteomes" id="UP001499915"/>
    </source>
</evidence>
<keyword evidence="8" id="KW-1185">Reference proteome</keyword>
<gene>
    <name evidence="7" type="ORF">GCM10009104_19010</name>
</gene>
<dbReference type="Pfam" id="PF00158">
    <property type="entry name" value="Sigma54_activat"/>
    <property type="match status" value="1"/>
</dbReference>